<dbReference type="EMBL" id="CP009928">
    <property type="protein sequence ID" value="AKK72090.1"/>
    <property type="molecule type" value="Genomic_DNA"/>
</dbReference>
<keyword evidence="1" id="KW-0732">Signal</keyword>
<dbReference type="PATRIC" id="fig|1324352.5.peg.1082"/>
<proteinExistence type="predicted"/>
<sequence length="147" mass="16292">MKKQLFLALSLTVLSLVTINCSNSSDDDTTTNQPTNPPATTQYFHPPAWIQGIWGGTNGTTTSKLFRFTAGDFIMITGTSELSMTGTIKATPNGGSVDETINQTQYNFTVKYNITPTTQSFEFKKVSATQIQWKDNSNNTWFDLVKM</sequence>
<organism evidence="2 3">
    <name type="scientific">Chryseobacterium gallinarum</name>
    <dbReference type="NCBI Taxonomy" id="1324352"/>
    <lineage>
        <taxon>Bacteria</taxon>
        <taxon>Pseudomonadati</taxon>
        <taxon>Bacteroidota</taxon>
        <taxon>Flavobacteriia</taxon>
        <taxon>Flavobacteriales</taxon>
        <taxon>Weeksellaceae</taxon>
        <taxon>Chryseobacterium group</taxon>
        <taxon>Chryseobacterium</taxon>
    </lineage>
</organism>
<dbReference type="AlphaFoldDB" id="A0A0G3M0F1"/>
<dbReference type="OrthoDB" id="1151192at2"/>
<name>A0A0G3M0F1_CHRGL</name>
<dbReference type="Proteomes" id="UP000035213">
    <property type="component" value="Chromosome"/>
</dbReference>
<protein>
    <recommendedName>
        <fullName evidence="4">Lipoprotein</fullName>
    </recommendedName>
</protein>
<reference evidence="2 3" key="1">
    <citation type="submission" date="2014-11" db="EMBL/GenBank/DDBJ databases">
        <authorList>
            <person name="Park G.-S."/>
            <person name="Hong S.-J."/>
            <person name="Jung B.K."/>
            <person name="Khan A.R."/>
            <person name="Kwak Y."/>
            <person name="Shin J.-H."/>
        </authorList>
    </citation>
    <scope>NUCLEOTIDE SEQUENCE [LARGE SCALE GENOMIC DNA]</scope>
    <source>
        <strain evidence="2 3">DSM 27622</strain>
    </source>
</reference>
<accession>A0A0G3M0F1</accession>
<evidence type="ECO:0000313" key="2">
    <source>
        <dbReference type="EMBL" id="AKK72090.1"/>
    </source>
</evidence>
<gene>
    <name evidence="2" type="ORF">OK18_05090</name>
</gene>
<dbReference type="RefSeq" id="WP_053327307.1">
    <property type="nucleotide sequence ID" value="NZ_CP009928.1"/>
</dbReference>
<evidence type="ECO:0000313" key="3">
    <source>
        <dbReference type="Proteomes" id="UP000035213"/>
    </source>
</evidence>
<evidence type="ECO:0008006" key="4">
    <source>
        <dbReference type="Google" id="ProtNLM"/>
    </source>
</evidence>
<dbReference type="KEGG" id="cgn:OK18_05090"/>
<feature type="signal peptide" evidence="1">
    <location>
        <begin position="1"/>
        <end position="24"/>
    </location>
</feature>
<evidence type="ECO:0000256" key="1">
    <source>
        <dbReference type="SAM" id="SignalP"/>
    </source>
</evidence>
<feature type="chain" id="PRO_5005184707" description="Lipoprotein" evidence="1">
    <location>
        <begin position="25"/>
        <end position="147"/>
    </location>
</feature>